<dbReference type="Proteomes" id="UP000193689">
    <property type="component" value="Unassembled WGS sequence"/>
</dbReference>
<reference evidence="1 2" key="1">
    <citation type="submission" date="2016-07" db="EMBL/GenBank/DDBJ databases">
        <title>Pervasive Adenine N6-methylation of Active Genes in Fungi.</title>
        <authorList>
            <consortium name="DOE Joint Genome Institute"/>
            <person name="Mondo S.J."/>
            <person name="Dannebaum R.O."/>
            <person name="Kuo R.C."/>
            <person name="Labutti K."/>
            <person name="Haridas S."/>
            <person name="Kuo A."/>
            <person name="Salamov A."/>
            <person name="Ahrendt S.R."/>
            <person name="Lipzen A."/>
            <person name="Sullivan W."/>
            <person name="Andreopoulos W.B."/>
            <person name="Clum A."/>
            <person name="Lindquist E."/>
            <person name="Daum C."/>
            <person name="Ramamoorthy G.K."/>
            <person name="Gryganskyi A."/>
            <person name="Culley D."/>
            <person name="Magnuson J.K."/>
            <person name="James T.Y."/>
            <person name="O'Malley M.A."/>
            <person name="Stajich J.E."/>
            <person name="Spatafora J.W."/>
            <person name="Visel A."/>
            <person name="Grigoriev I.V."/>
        </authorList>
    </citation>
    <scope>NUCLEOTIDE SEQUENCE [LARGE SCALE GENOMIC DNA]</scope>
    <source>
        <strain evidence="1 2">CBS 129021</strain>
    </source>
</reference>
<keyword evidence="2" id="KW-1185">Reference proteome</keyword>
<organism evidence="1 2">
    <name type="scientific">Pseudomassariella vexata</name>
    <dbReference type="NCBI Taxonomy" id="1141098"/>
    <lineage>
        <taxon>Eukaryota</taxon>
        <taxon>Fungi</taxon>
        <taxon>Dikarya</taxon>
        <taxon>Ascomycota</taxon>
        <taxon>Pezizomycotina</taxon>
        <taxon>Sordariomycetes</taxon>
        <taxon>Xylariomycetidae</taxon>
        <taxon>Amphisphaeriales</taxon>
        <taxon>Pseudomassariaceae</taxon>
        <taxon>Pseudomassariella</taxon>
    </lineage>
</organism>
<proteinExistence type="predicted"/>
<dbReference type="EMBL" id="MCFJ01000014">
    <property type="protein sequence ID" value="ORY59145.1"/>
    <property type="molecule type" value="Genomic_DNA"/>
</dbReference>
<accession>A0A1Y2DK53</accession>
<dbReference type="GeneID" id="63774965"/>
<evidence type="ECO:0000313" key="1">
    <source>
        <dbReference type="EMBL" id="ORY59145.1"/>
    </source>
</evidence>
<name>A0A1Y2DK53_9PEZI</name>
<sequence>MQMKRRMRISEEAEAGTIGPGEEVLICSAWKVVVHMGEEGETPTCDYHYGEYWKLRLSITFGEVSLIWGNMTNPNSGQQVWAPKTAALVVLRSQSTGHQGLHSEEGAPFLGPAVKTHGVQGIATGKDELRFPEPDPLSNITYECLYGYTAIRRVSLRASAIEPSQEFPRYMPNV</sequence>
<dbReference type="InParanoid" id="A0A1Y2DK53"/>
<dbReference type="AlphaFoldDB" id="A0A1Y2DK53"/>
<gene>
    <name evidence="1" type="ORF">BCR38DRAFT_412858</name>
</gene>
<protein>
    <submittedName>
        <fullName evidence="1">Uncharacterized protein</fullName>
    </submittedName>
</protein>
<comment type="caution">
    <text evidence="1">The sequence shown here is derived from an EMBL/GenBank/DDBJ whole genome shotgun (WGS) entry which is preliminary data.</text>
</comment>
<dbReference type="RefSeq" id="XP_040711839.1">
    <property type="nucleotide sequence ID" value="XM_040858753.1"/>
</dbReference>
<evidence type="ECO:0000313" key="2">
    <source>
        <dbReference type="Proteomes" id="UP000193689"/>
    </source>
</evidence>